<comment type="caution">
    <text evidence="1">The sequence shown here is derived from an EMBL/GenBank/DDBJ whole genome shotgun (WGS) entry which is preliminary data.</text>
</comment>
<evidence type="ECO:0000313" key="2">
    <source>
        <dbReference type="Proteomes" id="UP001464891"/>
    </source>
</evidence>
<evidence type="ECO:0000313" key="1">
    <source>
        <dbReference type="EMBL" id="MEP0817107.1"/>
    </source>
</evidence>
<accession>A0ABV0J5Q1</accession>
<protein>
    <submittedName>
        <fullName evidence="1">Uncharacterized protein</fullName>
    </submittedName>
</protein>
<reference evidence="1 2" key="1">
    <citation type="submission" date="2022-04" db="EMBL/GenBank/DDBJ databases">
        <title>Positive selection, recombination, and allopatry shape intraspecific diversity of widespread and dominant cyanobacteria.</title>
        <authorList>
            <person name="Wei J."/>
            <person name="Shu W."/>
            <person name="Hu C."/>
        </authorList>
    </citation>
    <scope>NUCLEOTIDE SEQUENCE [LARGE SCALE GENOMIC DNA]</scope>
    <source>
        <strain evidence="1 2">GB2-A4</strain>
    </source>
</reference>
<organism evidence="1 2">
    <name type="scientific">Trichocoleus desertorum GB2-A4</name>
    <dbReference type="NCBI Taxonomy" id="2933944"/>
    <lineage>
        <taxon>Bacteria</taxon>
        <taxon>Bacillati</taxon>
        <taxon>Cyanobacteriota</taxon>
        <taxon>Cyanophyceae</taxon>
        <taxon>Leptolyngbyales</taxon>
        <taxon>Trichocoleusaceae</taxon>
        <taxon>Trichocoleus</taxon>
    </lineage>
</organism>
<keyword evidence="2" id="KW-1185">Reference proteome</keyword>
<name>A0ABV0J5Q1_9CYAN</name>
<dbReference type="EMBL" id="JAMPKM010000003">
    <property type="protein sequence ID" value="MEP0817107.1"/>
    <property type="molecule type" value="Genomic_DNA"/>
</dbReference>
<proteinExistence type="predicted"/>
<sequence length="141" mass="17028">MWQRVKNFFLSFRTYADLSPDVKTRRQVNRWLRDRPALTSDEWYEYFWQARQVSPAVATFAYIYLEQYSGLQTARILPSDRLEEDLHLTLVCWFDWHFTLCEDFEQHLGVGIEDYLEMQDLSTVEDFVMFLNQQLLSVNHS</sequence>
<dbReference type="Proteomes" id="UP001464891">
    <property type="component" value="Unassembled WGS sequence"/>
</dbReference>
<gene>
    <name evidence="1" type="ORF">NC998_08350</name>
</gene>
<dbReference type="RefSeq" id="WP_190439708.1">
    <property type="nucleotide sequence ID" value="NZ_JAMPKM010000003.1"/>
</dbReference>